<sequence length="130" mass="14734">MSEDRPQRVRVTGPPRRTAARPRDRLGDVHEQTPLGGVYLQSLLREQLFLALRMLLLVAVTVGGIPLLFRLVPDLGDLHPFGLPLAWVLLGGAVYPFLLFLGWRYVRLVERNERDFADLLVDVPDREPDA</sequence>
<feature type="transmembrane region" description="Helical" evidence="2">
    <location>
        <begin position="48"/>
        <end position="69"/>
    </location>
</feature>
<proteinExistence type="predicted"/>
<dbReference type="AlphaFoldDB" id="A0A853BU45"/>
<protein>
    <recommendedName>
        <fullName evidence="5">DUF485 domain-containing protein</fullName>
    </recommendedName>
</protein>
<organism evidence="3 4">
    <name type="scientific">Nocardioides thalensis</name>
    <dbReference type="NCBI Taxonomy" id="1914755"/>
    <lineage>
        <taxon>Bacteria</taxon>
        <taxon>Bacillati</taxon>
        <taxon>Actinomycetota</taxon>
        <taxon>Actinomycetes</taxon>
        <taxon>Propionibacteriales</taxon>
        <taxon>Nocardioidaceae</taxon>
        <taxon>Nocardioides</taxon>
    </lineage>
</organism>
<reference evidence="3 4" key="1">
    <citation type="submission" date="2020-07" db="EMBL/GenBank/DDBJ databases">
        <title>Sequencing the genomes of 1000 actinobacteria strains.</title>
        <authorList>
            <person name="Klenk H.-P."/>
        </authorList>
    </citation>
    <scope>NUCLEOTIDE SEQUENCE [LARGE SCALE GENOMIC DNA]</scope>
    <source>
        <strain evidence="3 4">DSM 103833</strain>
    </source>
</reference>
<accession>A0A853BU45</accession>
<name>A0A853BU45_9ACTN</name>
<gene>
    <name evidence="3" type="ORF">HNR19_000058</name>
</gene>
<dbReference type="EMBL" id="JACCFP010000001">
    <property type="protein sequence ID" value="NYI99359.1"/>
    <property type="molecule type" value="Genomic_DNA"/>
</dbReference>
<dbReference type="Proteomes" id="UP000530424">
    <property type="component" value="Unassembled WGS sequence"/>
</dbReference>
<keyword evidence="2" id="KW-1133">Transmembrane helix</keyword>
<comment type="caution">
    <text evidence="3">The sequence shown here is derived from an EMBL/GenBank/DDBJ whole genome shotgun (WGS) entry which is preliminary data.</text>
</comment>
<dbReference type="RefSeq" id="WP_179666017.1">
    <property type="nucleotide sequence ID" value="NZ_JACCFP010000001.1"/>
</dbReference>
<keyword evidence="2" id="KW-0812">Transmembrane</keyword>
<feature type="transmembrane region" description="Helical" evidence="2">
    <location>
        <begin position="81"/>
        <end position="106"/>
    </location>
</feature>
<evidence type="ECO:0000313" key="4">
    <source>
        <dbReference type="Proteomes" id="UP000530424"/>
    </source>
</evidence>
<evidence type="ECO:0008006" key="5">
    <source>
        <dbReference type="Google" id="ProtNLM"/>
    </source>
</evidence>
<evidence type="ECO:0000313" key="3">
    <source>
        <dbReference type="EMBL" id="NYI99359.1"/>
    </source>
</evidence>
<keyword evidence="4" id="KW-1185">Reference proteome</keyword>
<keyword evidence="2" id="KW-0472">Membrane</keyword>
<feature type="region of interest" description="Disordered" evidence="1">
    <location>
        <begin position="1"/>
        <end position="29"/>
    </location>
</feature>
<evidence type="ECO:0000256" key="2">
    <source>
        <dbReference type="SAM" id="Phobius"/>
    </source>
</evidence>
<evidence type="ECO:0000256" key="1">
    <source>
        <dbReference type="SAM" id="MobiDB-lite"/>
    </source>
</evidence>